<gene>
    <name evidence="1" type="ORF">BG006_008755</name>
</gene>
<evidence type="ECO:0000313" key="2">
    <source>
        <dbReference type="Proteomes" id="UP000696485"/>
    </source>
</evidence>
<comment type="caution">
    <text evidence="1">The sequence shown here is derived from an EMBL/GenBank/DDBJ whole genome shotgun (WGS) entry which is preliminary data.</text>
</comment>
<organism evidence="1 2">
    <name type="scientific">Podila minutissima</name>
    <dbReference type="NCBI Taxonomy" id="64525"/>
    <lineage>
        <taxon>Eukaryota</taxon>
        <taxon>Fungi</taxon>
        <taxon>Fungi incertae sedis</taxon>
        <taxon>Mucoromycota</taxon>
        <taxon>Mortierellomycotina</taxon>
        <taxon>Mortierellomycetes</taxon>
        <taxon>Mortierellales</taxon>
        <taxon>Mortierellaceae</taxon>
        <taxon>Podila</taxon>
    </lineage>
</organism>
<name>A0A9P5SFP6_9FUNG</name>
<sequence length="101" mass="11383">MELEDEPAIRDLAMAMASQETDHPVLGFSRALRLVAGAVQDLIREGSVEVRDREHMMLSARAHPVALSQLEAEVVELDRETWIKQVSRQIIELDDSSDDDQ</sequence>
<protein>
    <submittedName>
        <fullName evidence="1">Uncharacterized protein</fullName>
    </submittedName>
</protein>
<keyword evidence="2" id="KW-1185">Reference proteome</keyword>
<evidence type="ECO:0000313" key="1">
    <source>
        <dbReference type="EMBL" id="KAF9328025.1"/>
    </source>
</evidence>
<dbReference type="EMBL" id="JAAAUY010000603">
    <property type="protein sequence ID" value="KAF9328025.1"/>
    <property type="molecule type" value="Genomic_DNA"/>
</dbReference>
<accession>A0A9P5SFP6</accession>
<reference evidence="1" key="1">
    <citation type="journal article" date="2020" name="Fungal Divers.">
        <title>Resolving the Mortierellaceae phylogeny through synthesis of multi-gene phylogenetics and phylogenomics.</title>
        <authorList>
            <person name="Vandepol N."/>
            <person name="Liber J."/>
            <person name="Desiro A."/>
            <person name="Na H."/>
            <person name="Kennedy M."/>
            <person name="Barry K."/>
            <person name="Grigoriev I.V."/>
            <person name="Miller A.N."/>
            <person name="O'Donnell K."/>
            <person name="Stajich J.E."/>
            <person name="Bonito G."/>
        </authorList>
    </citation>
    <scope>NUCLEOTIDE SEQUENCE</scope>
    <source>
        <strain evidence="1">NVP1</strain>
    </source>
</reference>
<dbReference type="AlphaFoldDB" id="A0A9P5SFP6"/>
<proteinExistence type="predicted"/>
<dbReference type="Proteomes" id="UP000696485">
    <property type="component" value="Unassembled WGS sequence"/>
</dbReference>